<keyword evidence="2" id="KW-1185">Reference proteome</keyword>
<gene>
    <name evidence="1" type="ORF">ACFW6T_04200</name>
</gene>
<evidence type="ECO:0000313" key="2">
    <source>
        <dbReference type="Proteomes" id="UP001599542"/>
    </source>
</evidence>
<reference evidence="1 2" key="1">
    <citation type="submission" date="2024-09" db="EMBL/GenBank/DDBJ databases">
        <title>The Natural Products Discovery Center: Release of the First 8490 Sequenced Strains for Exploring Actinobacteria Biosynthetic Diversity.</title>
        <authorList>
            <person name="Kalkreuter E."/>
            <person name="Kautsar S.A."/>
            <person name="Yang D."/>
            <person name="Bader C.D."/>
            <person name="Teijaro C.N."/>
            <person name="Fluegel L."/>
            <person name="Davis C.M."/>
            <person name="Simpson J.R."/>
            <person name="Lauterbach L."/>
            <person name="Steele A.D."/>
            <person name="Gui C."/>
            <person name="Meng S."/>
            <person name="Li G."/>
            <person name="Viehrig K."/>
            <person name="Ye F."/>
            <person name="Su P."/>
            <person name="Kiefer A.F."/>
            <person name="Nichols A."/>
            <person name="Cepeda A.J."/>
            <person name="Yan W."/>
            <person name="Fan B."/>
            <person name="Jiang Y."/>
            <person name="Adhikari A."/>
            <person name="Zheng C.-J."/>
            <person name="Schuster L."/>
            <person name="Cowan T.M."/>
            <person name="Smanski M.J."/>
            <person name="Chevrette M.G."/>
            <person name="De Carvalho L.P.S."/>
            <person name="Shen B."/>
        </authorList>
    </citation>
    <scope>NUCLEOTIDE SEQUENCE [LARGE SCALE GENOMIC DNA]</scope>
    <source>
        <strain evidence="1 2">NPDC058753</strain>
    </source>
</reference>
<evidence type="ECO:0000313" key="1">
    <source>
        <dbReference type="EMBL" id="MFE1351172.1"/>
    </source>
</evidence>
<name>A0ABW6GEM4_9ACTN</name>
<comment type="caution">
    <text evidence="1">The sequence shown here is derived from an EMBL/GenBank/DDBJ whole genome shotgun (WGS) entry which is preliminary data.</text>
</comment>
<dbReference type="Proteomes" id="UP001599542">
    <property type="component" value="Unassembled WGS sequence"/>
</dbReference>
<protein>
    <recommendedName>
        <fullName evidence="3">HTH merR-type domain-containing protein</fullName>
    </recommendedName>
</protein>
<evidence type="ECO:0008006" key="3">
    <source>
        <dbReference type="Google" id="ProtNLM"/>
    </source>
</evidence>
<proteinExistence type="predicted"/>
<organism evidence="1 2">
    <name type="scientific">Kitasatospora phosalacinea</name>
    <dbReference type="NCBI Taxonomy" id="2065"/>
    <lineage>
        <taxon>Bacteria</taxon>
        <taxon>Bacillati</taxon>
        <taxon>Actinomycetota</taxon>
        <taxon>Actinomycetes</taxon>
        <taxon>Kitasatosporales</taxon>
        <taxon>Streptomycetaceae</taxon>
        <taxon>Kitasatospora</taxon>
    </lineage>
</organism>
<sequence length="71" mass="7888">MTGGANRRIIPTELAALAMGVTEATVRKWASRGRITRYGDRRHAKYDLDELLSMRRGKNRGTADNDPDGAE</sequence>
<accession>A0ABW6GEM4</accession>
<dbReference type="RefSeq" id="WP_380328499.1">
    <property type="nucleotide sequence ID" value="NZ_JBHYPW010000048.1"/>
</dbReference>
<dbReference type="EMBL" id="JBHYPX010000004">
    <property type="protein sequence ID" value="MFE1351172.1"/>
    <property type="molecule type" value="Genomic_DNA"/>
</dbReference>